<keyword evidence="2" id="KW-1185">Reference proteome</keyword>
<gene>
    <name evidence="1" type="ORF">DERP_013763</name>
</gene>
<reference evidence="1 2" key="2">
    <citation type="journal article" date="2022" name="Mol. Biol. Evol.">
        <title>Comparative Genomics Reveals Insights into the Divergent Evolution of Astigmatic Mites and Household Pest Adaptations.</title>
        <authorList>
            <person name="Xiong Q."/>
            <person name="Wan A.T."/>
            <person name="Liu X."/>
            <person name="Fung C.S."/>
            <person name="Xiao X."/>
            <person name="Malainual N."/>
            <person name="Hou J."/>
            <person name="Wang L."/>
            <person name="Wang M."/>
            <person name="Yang K.Y."/>
            <person name="Cui Y."/>
            <person name="Leung E.L."/>
            <person name="Nong W."/>
            <person name="Shin S.K."/>
            <person name="Au S.W."/>
            <person name="Jeong K.Y."/>
            <person name="Chew F.T."/>
            <person name="Hui J.H."/>
            <person name="Leung T.F."/>
            <person name="Tungtrongchitr A."/>
            <person name="Zhong N."/>
            <person name="Liu Z."/>
            <person name="Tsui S.K."/>
        </authorList>
    </citation>
    <scope>NUCLEOTIDE SEQUENCE [LARGE SCALE GENOMIC DNA]</scope>
    <source>
        <strain evidence="1">Derp</strain>
    </source>
</reference>
<sequence>MLKNKANLENGLKKFFISSSSSKPNKNEKLTTKEIVPSKDLRRIPSTTSTNADHLDKPIEMSEWSPQIPKKINIQHVGADLNDFNIFPNEPIDPLPTNRAKNS</sequence>
<dbReference type="Proteomes" id="UP000887458">
    <property type="component" value="Unassembled WGS sequence"/>
</dbReference>
<accession>A0ABQ8JFE0</accession>
<evidence type="ECO:0000313" key="2">
    <source>
        <dbReference type="Proteomes" id="UP000887458"/>
    </source>
</evidence>
<comment type="caution">
    <text evidence="1">The sequence shown here is derived from an EMBL/GenBank/DDBJ whole genome shotgun (WGS) entry which is preliminary data.</text>
</comment>
<proteinExistence type="predicted"/>
<name>A0ABQ8JFE0_DERPT</name>
<dbReference type="EMBL" id="NJHN03000043">
    <property type="protein sequence ID" value="KAH9421314.1"/>
    <property type="molecule type" value="Genomic_DNA"/>
</dbReference>
<evidence type="ECO:0000313" key="1">
    <source>
        <dbReference type="EMBL" id="KAH9421314.1"/>
    </source>
</evidence>
<organism evidence="1 2">
    <name type="scientific">Dermatophagoides pteronyssinus</name>
    <name type="common">European house dust mite</name>
    <dbReference type="NCBI Taxonomy" id="6956"/>
    <lineage>
        <taxon>Eukaryota</taxon>
        <taxon>Metazoa</taxon>
        <taxon>Ecdysozoa</taxon>
        <taxon>Arthropoda</taxon>
        <taxon>Chelicerata</taxon>
        <taxon>Arachnida</taxon>
        <taxon>Acari</taxon>
        <taxon>Acariformes</taxon>
        <taxon>Sarcoptiformes</taxon>
        <taxon>Astigmata</taxon>
        <taxon>Psoroptidia</taxon>
        <taxon>Analgoidea</taxon>
        <taxon>Pyroglyphidae</taxon>
        <taxon>Dermatophagoidinae</taxon>
        <taxon>Dermatophagoides</taxon>
    </lineage>
</organism>
<reference evidence="1 2" key="1">
    <citation type="journal article" date="2018" name="J. Allergy Clin. Immunol.">
        <title>High-quality assembly of Dermatophagoides pteronyssinus genome and transcriptome reveals a wide range of novel allergens.</title>
        <authorList>
            <person name="Liu X.Y."/>
            <person name="Yang K.Y."/>
            <person name="Wang M.Q."/>
            <person name="Kwok J.S."/>
            <person name="Zeng X."/>
            <person name="Yang Z."/>
            <person name="Xiao X.J."/>
            <person name="Lau C.P."/>
            <person name="Li Y."/>
            <person name="Huang Z.M."/>
            <person name="Ba J.G."/>
            <person name="Yim A.K."/>
            <person name="Ouyang C.Y."/>
            <person name="Ngai S.M."/>
            <person name="Chan T.F."/>
            <person name="Leung E.L."/>
            <person name="Liu L."/>
            <person name="Liu Z.G."/>
            <person name="Tsui S.K."/>
        </authorList>
    </citation>
    <scope>NUCLEOTIDE SEQUENCE [LARGE SCALE GENOMIC DNA]</scope>
    <source>
        <strain evidence="1">Derp</strain>
    </source>
</reference>
<protein>
    <submittedName>
        <fullName evidence="1">Uncharacterized protein</fullName>
    </submittedName>
</protein>